<dbReference type="EMBL" id="LS974617">
    <property type="protein sequence ID" value="CAG7886490.1"/>
    <property type="molecule type" value="Genomic_DNA"/>
</dbReference>
<feature type="domain" description="Arf-GAP" evidence="6">
    <location>
        <begin position="1536"/>
        <end position="1654"/>
    </location>
</feature>
<protein>
    <recommendedName>
        <fullName evidence="6">Arf-GAP domain-containing protein</fullName>
    </recommendedName>
</protein>
<feature type="region of interest" description="Disordered" evidence="5">
    <location>
        <begin position="1842"/>
        <end position="1870"/>
    </location>
</feature>
<evidence type="ECO:0000256" key="3">
    <source>
        <dbReference type="ARBA" id="ARBA00022833"/>
    </source>
</evidence>
<evidence type="ECO:0000256" key="4">
    <source>
        <dbReference type="PROSITE-ProRule" id="PRU00288"/>
    </source>
</evidence>
<feature type="region of interest" description="Disordered" evidence="5">
    <location>
        <begin position="1280"/>
        <end position="1299"/>
    </location>
</feature>
<dbReference type="SMART" id="SM00333">
    <property type="entry name" value="TUDOR"/>
    <property type="match status" value="1"/>
</dbReference>
<feature type="compositionally biased region" description="Polar residues" evidence="5">
    <location>
        <begin position="176"/>
        <end position="186"/>
    </location>
</feature>
<feature type="compositionally biased region" description="Polar residues" evidence="5">
    <location>
        <begin position="837"/>
        <end position="849"/>
    </location>
</feature>
<dbReference type="SMART" id="SM00105">
    <property type="entry name" value="ArfGap"/>
    <property type="match status" value="1"/>
</dbReference>
<feature type="compositionally biased region" description="Polar residues" evidence="5">
    <location>
        <begin position="405"/>
        <end position="414"/>
    </location>
</feature>
<feature type="compositionally biased region" description="Polar residues" evidence="5">
    <location>
        <begin position="914"/>
        <end position="925"/>
    </location>
</feature>
<evidence type="ECO:0000256" key="1">
    <source>
        <dbReference type="ARBA" id="ARBA00022723"/>
    </source>
</evidence>
<dbReference type="PROSITE" id="PS50115">
    <property type="entry name" value="ARFGAP"/>
    <property type="match status" value="1"/>
</dbReference>
<feature type="compositionally biased region" description="Basic residues" evidence="5">
    <location>
        <begin position="986"/>
        <end position="999"/>
    </location>
</feature>
<keyword evidence="2 4" id="KW-0863">Zinc-finger</keyword>
<feature type="compositionally biased region" description="Polar residues" evidence="5">
    <location>
        <begin position="1754"/>
        <end position="1766"/>
    </location>
</feature>
<keyword evidence="1" id="KW-0479">Metal-binding</keyword>
<keyword evidence="3" id="KW-0862">Zinc</keyword>
<feature type="region of interest" description="Disordered" evidence="5">
    <location>
        <begin position="1703"/>
        <end position="1726"/>
    </location>
</feature>
<feature type="region of interest" description="Disordered" evidence="5">
    <location>
        <begin position="823"/>
        <end position="858"/>
    </location>
</feature>
<dbReference type="Pfam" id="PF10513">
    <property type="entry name" value="EPL1"/>
    <property type="match status" value="1"/>
</dbReference>
<dbReference type="PRINTS" id="PR00405">
    <property type="entry name" value="REVINTRACTNG"/>
</dbReference>
<proteinExistence type="predicted"/>
<feature type="region of interest" description="Disordered" evidence="5">
    <location>
        <begin position="149"/>
        <end position="244"/>
    </location>
</feature>
<dbReference type="InterPro" id="IPR019542">
    <property type="entry name" value="Enhancer_polycomb-like_N"/>
</dbReference>
<feature type="compositionally biased region" description="Basic and acidic residues" evidence="5">
    <location>
        <begin position="1743"/>
        <end position="1753"/>
    </location>
</feature>
<gene>
    <name evidence="7" type="ORF">BRAPAZ1V2_A01P05660.2</name>
</gene>
<evidence type="ECO:0000259" key="6">
    <source>
        <dbReference type="PROSITE" id="PS50115"/>
    </source>
</evidence>
<feature type="region of interest" description="Disordered" evidence="5">
    <location>
        <begin position="256"/>
        <end position="320"/>
    </location>
</feature>
<name>A0A8D9GTA2_BRACM</name>
<evidence type="ECO:0000313" key="7">
    <source>
        <dbReference type="EMBL" id="CAG7886490.1"/>
    </source>
</evidence>
<dbReference type="CDD" id="cd08838">
    <property type="entry name" value="ArfGap_AGFG"/>
    <property type="match status" value="1"/>
</dbReference>
<dbReference type="InterPro" id="IPR044820">
    <property type="entry name" value="AGD14-like"/>
</dbReference>
<dbReference type="Gramene" id="A01p05660.2_BraZ1">
    <property type="protein sequence ID" value="A01p05660.2_BraZ1.CDS"/>
    <property type="gene ID" value="A01g05660.2_BraZ1"/>
</dbReference>
<dbReference type="Gene3D" id="1.10.220.150">
    <property type="entry name" value="Arf GTPase activating protein"/>
    <property type="match status" value="1"/>
</dbReference>
<dbReference type="InterPro" id="IPR038508">
    <property type="entry name" value="ArfGAP_dom_sf"/>
</dbReference>
<feature type="compositionally biased region" description="Polar residues" evidence="5">
    <location>
        <begin position="1801"/>
        <end position="1812"/>
    </location>
</feature>
<dbReference type="Pfam" id="PF01412">
    <property type="entry name" value="ArfGap"/>
    <property type="match status" value="1"/>
</dbReference>
<dbReference type="InterPro" id="IPR037278">
    <property type="entry name" value="ARFGAP/RecO"/>
</dbReference>
<feature type="region of interest" description="Disordered" evidence="5">
    <location>
        <begin position="402"/>
        <end position="436"/>
    </location>
</feature>
<dbReference type="SUPFAM" id="SSF57863">
    <property type="entry name" value="ArfGap/RecO-like zinc finger"/>
    <property type="match status" value="1"/>
</dbReference>
<dbReference type="GO" id="GO:0008270">
    <property type="term" value="F:zinc ion binding"/>
    <property type="evidence" value="ECO:0007669"/>
    <property type="project" value="UniProtKB-KW"/>
</dbReference>
<feature type="compositionally biased region" description="Basic and acidic residues" evidence="5">
    <location>
        <begin position="160"/>
        <end position="175"/>
    </location>
</feature>
<dbReference type="FunFam" id="1.10.220.150:FF:000005">
    <property type="entry name" value="Arf-GAP domain and FG repeat-containing protein 1"/>
    <property type="match status" value="1"/>
</dbReference>
<feature type="compositionally biased region" description="Polar residues" evidence="5">
    <location>
        <begin position="970"/>
        <end position="981"/>
    </location>
</feature>
<sequence>MEDSLGSSNGVGVPKKSRSLDLKTLYKSSISNDSVSKSLKRKSSPGNDGGKQDKRIRKVVSLSSFKQVDSEDDKLVDNACNGTTVLDSLEDSSVGLCDSNGLGLAGSMIYVPRRRRDFVGRSRFENGLVQKSAGESGSQEKLIDKLLKEAGEESSVQEDEISKAEEEDCGKEIKESNSVAQLQLENVHSDPLPVKDDQLVVKQKPCNSRKRKSSASSRRAGNNEAKSSSGRISKVSQEDDEENLEANAARMLSSRFDPNCTQFPSNPVTPGSPSASRLNPLSSGKNSAAPQSELFSSKSVSDDPDDRSLRPRRQLDGKSKVRRRRHFYEISYSDVDSHWLLNKQIKVLWPLDENWYHGFVDGYNGDKNLHHVKYDDRDEEWISLQGERFKILLFPSEVPGKNLRKGSSSESKSTPKIKGNDKSSKDEEKQKVKLEDDCCMGDMESEPIIKWLARSMHRDKSSTLKAVRRWKKSEIMTSGEPLKMNGDVVRDTRGQYTDRSASSLPSCGPSVNESFLEGSGFCKSSIYPLVYYRRRLHTAKKGIYKGSGDNSVEQLHVSKYPDPDVEFLPFEDSGPLEIYCPWNDRVPVELSLSLQVVSLMNYFFLADLDRLSRVALLLRHGTLVILWPRVCLEMIFLNNQDGLRYLIFEGCIMEAVQLIFHILTVVDHSNKQGVQGVDADLKSPIFSIGLQVSFVPGLQRQFAFQFYSFHEVKDLKWSYLEHNFRRHSLLVKQVSTSECTPDNMKAMQKVMQKRSRHGISSGFVSRRSSSVEALPISACYKKQSTPPFALHFASRPPTLFLNLHLQMVRELGQDSAEHLGTERNLVTDGGCDLADSGPTTTSSRGQEAQESGDLHAQSQRQHLGFNSENGMSCSSSVVRHKHETRSNVAMNGINIQVPVSDHSEDGALQSRNLASNIQGSTSSPKATAPRSMWQRSKSSLNGHLSHGWSDSKGEFLHSNLGSGPKKRRTQVSYSLPSGGSDSRNKGSLHKGLPNKRIRRSAADASVRRQKDLESSFCDANVLVTLGDRGWREYGAQIFLEPFDKNEWKLAVKISGATKYSHRAHQFLQPGSTNRFTHAMMWKGGKDWTLEFPDRGQWFLFKEMHEECYNRNTRAALVRNIPIPGIRMIEADSSDGTEAEFIRSCSKYYRQTETDVEMALDPLRVLYDMDSDDEQCLARIRECSDAENSASCEISEDMFEKAMDMLEKASYVKQRDHFTSIEIQELMAGVGSLEAMETTIYEHWRTKRQRKGMPLVRHLQPPLWEKYQREVKKWELVMSKASTPNSNGSSQMKESPGEKPPMFAFCFKPRGLEVKHRGTKHRSHQKKLSVYAHQHSTALGNYDAYNSSAGRRGVGLASGDERFVYSNHHNYEHSEEFPSHPGTYSPRDLGMGYFSSGGNGCHQNKSQRINGKRNMSERWNGRGYYESPGSNLVCVDAEELHSSSSRDTDEYKLREAAGAARRAWAIAKVKRERAERLRYKADLAIQKAAAALMFADGSMGRRHCNDFSFEIIDFLDKSGEVFLPKMGSKMKEDERTEKAIRSLLKLPENRRCINCNSLGPQYVCSTFWTFVCINCSGIHREFTHRVKSISMAKFTAEEVSALRAGGNERARQVYFKEWDTQRDAYPDASNIFKLRDFIRSVYVDKRYSTESNDKISQQKPAVTEDYKESKKASANFLGSRSFHSVDKPEIKSGNRSLKYYFEDKEPKQQQQQLVTHNPKSRALPKSPIRFEIVDDRYRDDGSVKRYDARRETRGSSKSLDLSNNKETSGLPIVRHASELIGENHPRLRVEKIVKVEKKKDPVNNQLAASSSKMESPGSLIDDVPSQKAIEGPAPNSLEALLFGYSDPSEDNQPSANLETQEVPRTQDSVTSVVTAPTISHAGSLELALLPDAADNLNTKDMVTTSAAENNQVESSTLPKEPSDTSMEQSTLAITNYAYGDHQEETKSSVRSALPEDLFSGGFSFASPQVHAQHHGMGYGMQYYQYPMATGAFPYTAKPSSNPFDVSYDDTCPNQTPQYPSMEYTQGGGLPLVSVPRGASDSSSMAADSFGLMMTSQSPFYAPGLSPTSPSLASNLLPGAYAGQQPHVNMPPSFRRQEMNSMGNAEATYNGAHSYHQANFNGYPSANPNAYVSRGNPFD</sequence>
<feature type="compositionally biased region" description="Polar residues" evidence="5">
    <location>
        <begin position="933"/>
        <end position="942"/>
    </location>
</feature>
<evidence type="ECO:0000256" key="5">
    <source>
        <dbReference type="SAM" id="MobiDB-lite"/>
    </source>
</evidence>
<dbReference type="PANTHER" id="PTHR46085:SF16">
    <property type="entry name" value="ARFGAP_RECO-LIKE ZINC FINGER DOMAIN-CONTAINING PROTEIN"/>
    <property type="match status" value="1"/>
</dbReference>
<feature type="compositionally biased region" description="Polar residues" evidence="5">
    <location>
        <begin position="1707"/>
        <end position="1716"/>
    </location>
</feature>
<dbReference type="Gene3D" id="2.30.30.140">
    <property type="match status" value="1"/>
</dbReference>
<dbReference type="CDD" id="cd20404">
    <property type="entry name" value="Tudor_Agenet_AtEML-like"/>
    <property type="match status" value="1"/>
</dbReference>
<accession>A0A8D9GTA2</accession>
<feature type="region of interest" description="Disordered" evidence="5">
    <location>
        <begin position="1801"/>
        <end position="1830"/>
    </location>
</feature>
<dbReference type="Proteomes" id="UP000694005">
    <property type="component" value="Chromosome A01"/>
</dbReference>
<feature type="compositionally biased region" description="Polar residues" evidence="5">
    <location>
        <begin position="259"/>
        <end position="299"/>
    </location>
</feature>
<feature type="compositionally biased region" description="Polar residues" evidence="5">
    <location>
        <begin position="224"/>
        <end position="235"/>
    </location>
</feature>
<feature type="region of interest" description="Disordered" evidence="5">
    <location>
        <begin position="914"/>
        <end position="1004"/>
    </location>
</feature>
<dbReference type="InterPro" id="IPR001164">
    <property type="entry name" value="ArfGAP_dom"/>
</dbReference>
<feature type="compositionally biased region" description="Polar residues" evidence="5">
    <location>
        <begin position="1849"/>
        <end position="1870"/>
    </location>
</feature>
<dbReference type="PANTHER" id="PTHR46085">
    <property type="entry name" value="ARFGAP/RECO-RELATED"/>
    <property type="match status" value="1"/>
</dbReference>
<feature type="compositionally biased region" description="Polar residues" evidence="5">
    <location>
        <begin position="1280"/>
        <end position="1292"/>
    </location>
</feature>
<dbReference type="InterPro" id="IPR002999">
    <property type="entry name" value="Tudor"/>
</dbReference>
<evidence type="ECO:0000313" key="8">
    <source>
        <dbReference type="Proteomes" id="UP000694005"/>
    </source>
</evidence>
<organism evidence="7 8">
    <name type="scientific">Brassica campestris</name>
    <name type="common">Field mustard</name>
    <dbReference type="NCBI Taxonomy" id="3711"/>
    <lineage>
        <taxon>Eukaryota</taxon>
        <taxon>Viridiplantae</taxon>
        <taxon>Streptophyta</taxon>
        <taxon>Embryophyta</taxon>
        <taxon>Tracheophyta</taxon>
        <taxon>Spermatophyta</taxon>
        <taxon>Magnoliopsida</taxon>
        <taxon>eudicotyledons</taxon>
        <taxon>Gunneridae</taxon>
        <taxon>Pentapetalae</taxon>
        <taxon>rosids</taxon>
        <taxon>malvids</taxon>
        <taxon>Brassicales</taxon>
        <taxon>Brassicaceae</taxon>
        <taxon>Brassiceae</taxon>
        <taxon>Brassica</taxon>
    </lineage>
</organism>
<feature type="region of interest" description="Disordered" evidence="5">
    <location>
        <begin position="1743"/>
        <end position="1767"/>
    </location>
</feature>
<feature type="region of interest" description="Disordered" evidence="5">
    <location>
        <begin position="1904"/>
        <end position="1924"/>
    </location>
</feature>
<reference evidence="7 8" key="1">
    <citation type="submission" date="2021-07" db="EMBL/GenBank/DDBJ databases">
        <authorList>
            <consortium name="Genoscope - CEA"/>
            <person name="William W."/>
        </authorList>
    </citation>
    <scope>NUCLEOTIDE SEQUENCE [LARGE SCALE GENOMIC DNA]</scope>
</reference>
<feature type="region of interest" description="Disordered" evidence="5">
    <location>
        <begin position="31"/>
        <end position="58"/>
    </location>
</feature>
<feature type="compositionally biased region" description="Basic and acidic residues" evidence="5">
    <location>
        <begin position="418"/>
        <end position="436"/>
    </location>
</feature>
<dbReference type="GO" id="GO:0005096">
    <property type="term" value="F:GTPase activator activity"/>
    <property type="evidence" value="ECO:0007669"/>
    <property type="project" value="InterPro"/>
</dbReference>
<evidence type="ECO:0000256" key="2">
    <source>
        <dbReference type="ARBA" id="ARBA00022771"/>
    </source>
</evidence>
<feature type="compositionally biased region" description="Basic and acidic residues" evidence="5">
    <location>
        <begin position="306"/>
        <end position="319"/>
    </location>
</feature>